<gene>
    <name evidence="2" type="ORF">LAZ67_X000595</name>
</gene>
<name>A0ABY6LTS5_9ARAC</name>
<feature type="domain" description="Histone deacetylase complex subunit SAP30 zinc-finger" evidence="1">
    <location>
        <begin position="48"/>
        <end position="93"/>
    </location>
</feature>
<proteinExistence type="predicted"/>
<evidence type="ECO:0000313" key="2">
    <source>
        <dbReference type="EMBL" id="UYV83914.1"/>
    </source>
</evidence>
<dbReference type="InterPro" id="IPR025717">
    <property type="entry name" value="SAP30_zn-finger"/>
</dbReference>
<reference evidence="2 3" key="1">
    <citation type="submission" date="2022-03" db="EMBL/GenBank/DDBJ databases">
        <title>A chromosomal length assembly of Cordylochernes scorpioides.</title>
        <authorList>
            <person name="Zeh D."/>
            <person name="Zeh J."/>
        </authorList>
    </citation>
    <scope>NUCLEOTIDE SEQUENCE [LARGE SCALE GENOMIC DNA]</scope>
    <source>
        <strain evidence="2">IN4F17</strain>
        <tissue evidence="2">Whole Body</tissue>
    </source>
</reference>
<accession>A0ABY6LTS5</accession>
<organism evidence="2 3">
    <name type="scientific">Cordylochernes scorpioides</name>
    <dbReference type="NCBI Taxonomy" id="51811"/>
    <lineage>
        <taxon>Eukaryota</taxon>
        <taxon>Metazoa</taxon>
        <taxon>Ecdysozoa</taxon>
        <taxon>Arthropoda</taxon>
        <taxon>Chelicerata</taxon>
        <taxon>Arachnida</taxon>
        <taxon>Pseudoscorpiones</taxon>
        <taxon>Cheliferoidea</taxon>
        <taxon>Chernetidae</taxon>
        <taxon>Cordylochernes</taxon>
    </lineage>
</organism>
<evidence type="ECO:0000313" key="3">
    <source>
        <dbReference type="Proteomes" id="UP001235939"/>
    </source>
</evidence>
<dbReference type="Pfam" id="PF13866">
    <property type="entry name" value="zf-SAP30"/>
    <property type="match status" value="1"/>
</dbReference>
<keyword evidence="3" id="KW-1185">Reference proteome</keyword>
<evidence type="ECO:0000259" key="1">
    <source>
        <dbReference type="Pfam" id="PF13866"/>
    </source>
</evidence>
<dbReference type="Proteomes" id="UP001235939">
    <property type="component" value="Chromosome X"/>
</dbReference>
<dbReference type="EMBL" id="CP092886">
    <property type="protein sequence ID" value="UYV83914.1"/>
    <property type="molecule type" value="Genomic_DNA"/>
</dbReference>
<protein>
    <submittedName>
        <fullName evidence="2">SAP30L</fullName>
    </submittedName>
</protein>
<sequence>MKSNTCTCQPISIRLNAQVYNTVIGSKDFLGKMNGFSTEEEVPKSTINQICCLLDDDERCRRPAGNASYNKRIQKTLTQRRLKLRVDSQVSYVWY</sequence>
<dbReference type="Gene3D" id="3.40.1800.30">
    <property type="match status" value="1"/>
</dbReference>